<feature type="signal peptide" evidence="1">
    <location>
        <begin position="1"/>
        <end position="33"/>
    </location>
</feature>
<dbReference type="RefSeq" id="WP_344230183.1">
    <property type="nucleotide sequence ID" value="NZ_BAAALH010000002.1"/>
</dbReference>
<name>A0ABV8XTZ8_9MICC</name>
<dbReference type="Pfam" id="PF00395">
    <property type="entry name" value="SLH"/>
    <property type="match status" value="3"/>
</dbReference>
<feature type="domain" description="SLH" evidence="2">
    <location>
        <begin position="631"/>
        <end position="689"/>
    </location>
</feature>
<evidence type="ECO:0000313" key="4">
    <source>
        <dbReference type="Proteomes" id="UP001595965"/>
    </source>
</evidence>
<gene>
    <name evidence="3" type="ORF">ACFO0K_01645</name>
</gene>
<dbReference type="InterPro" id="IPR051465">
    <property type="entry name" value="Cell_Envelope_Struct_Comp"/>
</dbReference>
<accession>A0ABV8XTZ8</accession>
<protein>
    <submittedName>
        <fullName evidence="3">S-layer homology domain-containing protein</fullName>
    </submittedName>
</protein>
<dbReference type="InterPro" id="IPR001119">
    <property type="entry name" value="SLH_dom"/>
</dbReference>
<dbReference type="Proteomes" id="UP001595965">
    <property type="component" value="Unassembled WGS sequence"/>
</dbReference>
<keyword evidence="1" id="KW-0732">Signal</keyword>
<evidence type="ECO:0000256" key="1">
    <source>
        <dbReference type="SAM" id="SignalP"/>
    </source>
</evidence>
<reference evidence="4" key="1">
    <citation type="journal article" date="2019" name="Int. J. Syst. Evol. Microbiol.">
        <title>The Global Catalogue of Microorganisms (GCM) 10K type strain sequencing project: providing services to taxonomists for standard genome sequencing and annotation.</title>
        <authorList>
            <consortium name="The Broad Institute Genomics Platform"/>
            <consortium name="The Broad Institute Genome Sequencing Center for Infectious Disease"/>
            <person name="Wu L."/>
            <person name="Ma J."/>
        </authorList>
    </citation>
    <scope>NUCLEOTIDE SEQUENCE [LARGE SCALE GENOMIC DNA]</scope>
    <source>
        <strain evidence="4">CGMCC 1.12125</strain>
    </source>
</reference>
<proteinExistence type="predicted"/>
<dbReference type="EMBL" id="JBHSEN010000001">
    <property type="protein sequence ID" value="MFC4428381.1"/>
    <property type="molecule type" value="Genomic_DNA"/>
</dbReference>
<feature type="chain" id="PRO_5045180716" evidence="1">
    <location>
        <begin position="34"/>
        <end position="689"/>
    </location>
</feature>
<evidence type="ECO:0000313" key="3">
    <source>
        <dbReference type="EMBL" id="MFC4428381.1"/>
    </source>
</evidence>
<sequence>MEPSSLKRLGTRSLAVTSSAAMVIGLSAAGAAAATPQASPDTDAPDLVSVEISESDFNLDNGDAVVTVTATITDETGVDITDEDGDTAEPVIVAKSTGTTQSHGLGSMELVSGTAQEGEFQKTITIPSGAAAGDWEITLVSLGDSLGNQVVPAELENAGVLASVTTRYNQVIALTAPEFTDENGTENDAFVIPEVDGVVFAVNGEDTEAGTYTEEATGTVVITATAQDDFEFAEDATTEWTHEFLETDLATPAAVTFTDPSGTEDDVYTVPAAENVTYVVNGEEFEAGEHEASGTVTVEARADDGYHFAEDATSEWTYEFNAGDSFVVTATPTVTGEAMVTETLTVDAGDWGPEGVELAYQWNADGEVIEDATDSTLALTADHLGQAITVTVTGSLDGYESDSVTSEATEAVAAADLAPVTPAVTGEATVGEALTAESGDWGPEGVELSYQWSADGEAIEGATEATFTPTEDQVGQRITVTVTGTLAGYNTTSRISAPTAAVAEAEPISFSDVSEGQWFYAPVTWLVENEITTGYTDGTFKPYNAVTRGEAVTFLFRYADEEFTAPDSIDLTDVPPTHNFYEEIAWATENGVVTGYADKTFRAGQNMTRGQVAAILFRQAVQEGEYTAPETSEFTDVDPETTNEYEAISWLHEQQIAFGNADGSFGTHDNISRAEIAAFLERYNTALNN</sequence>
<feature type="domain" description="SLH" evidence="2">
    <location>
        <begin position="570"/>
        <end position="630"/>
    </location>
</feature>
<dbReference type="PANTHER" id="PTHR43308">
    <property type="entry name" value="OUTER MEMBRANE PROTEIN ALPHA-RELATED"/>
    <property type="match status" value="1"/>
</dbReference>
<comment type="caution">
    <text evidence="3">The sequence shown here is derived from an EMBL/GenBank/DDBJ whole genome shotgun (WGS) entry which is preliminary data.</text>
</comment>
<organism evidence="3 4">
    <name type="scientific">Citricoccus alkalitolerans</name>
    <dbReference type="NCBI Taxonomy" id="246603"/>
    <lineage>
        <taxon>Bacteria</taxon>
        <taxon>Bacillati</taxon>
        <taxon>Actinomycetota</taxon>
        <taxon>Actinomycetes</taxon>
        <taxon>Micrococcales</taxon>
        <taxon>Micrococcaceae</taxon>
        <taxon>Citricoccus</taxon>
    </lineage>
</organism>
<keyword evidence="4" id="KW-1185">Reference proteome</keyword>
<dbReference type="Gene3D" id="2.60.40.2700">
    <property type="match status" value="2"/>
</dbReference>
<dbReference type="PROSITE" id="PS51272">
    <property type="entry name" value="SLH"/>
    <property type="match status" value="3"/>
</dbReference>
<evidence type="ECO:0000259" key="2">
    <source>
        <dbReference type="PROSITE" id="PS51272"/>
    </source>
</evidence>
<feature type="domain" description="SLH" evidence="2">
    <location>
        <begin position="506"/>
        <end position="569"/>
    </location>
</feature>